<keyword evidence="2 4" id="KW-0560">Oxidoreductase</keyword>
<dbReference type="GO" id="GO:0005737">
    <property type="term" value="C:cytoplasm"/>
    <property type="evidence" value="ECO:0007669"/>
    <property type="project" value="TreeGrafter"/>
</dbReference>
<dbReference type="GO" id="GO:0004029">
    <property type="term" value="F:aldehyde dehydrogenase (NAD+) activity"/>
    <property type="evidence" value="ECO:0007669"/>
    <property type="project" value="TreeGrafter"/>
</dbReference>
<dbReference type="Pfam" id="PF00171">
    <property type="entry name" value="Aldedh"/>
    <property type="match status" value="1"/>
</dbReference>
<dbReference type="InterPro" id="IPR012394">
    <property type="entry name" value="Aldehyde_DH_NAD(P)"/>
</dbReference>
<dbReference type="InterPro" id="IPR016162">
    <property type="entry name" value="Ald_DH_N"/>
</dbReference>
<dbReference type="RefSeq" id="WP_120035432.1">
    <property type="nucleotide sequence ID" value="NZ_QVMU01000038.1"/>
</dbReference>
<feature type="active site" evidence="5 6">
    <location>
        <position position="226"/>
    </location>
</feature>
<accession>A0A3A6QU55</accession>
<dbReference type="Gene3D" id="3.40.309.10">
    <property type="entry name" value="Aldehyde Dehydrogenase, Chain A, domain 2"/>
    <property type="match status" value="1"/>
</dbReference>
<name>A0A3A6QU55_9VIBR</name>
<dbReference type="PANTHER" id="PTHR43570">
    <property type="entry name" value="ALDEHYDE DEHYDROGENASE"/>
    <property type="match status" value="1"/>
</dbReference>
<dbReference type="InterPro" id="IPR015590">
    <property type="entry name" value="Aldehyde_DH_dom"/>
</dbReference>
<keyword evidence="10" id="KW-1185">Reference proteome</keyword>
<dbReference type="InterPro" id="IPR016163">
    <property type="entry name" value="Ald_DH_C"/>
</dbReference>
<dbReference type="OrthoDB" id="9812625at2"/>
<gene>
    <name evidence="9" type="ORF">DZ860_22375</name>
</gene>
<evidence type="ECO:0000256" key="6">
    <source>
        <dbReference type="PROSITE-ProRule" id="PRU10007"/>
    </source>
</evidence>
<evidence type="ECO:0000256" key="4">
    <source>
        <dbReference type="PIRNR" id="PIRNR036492"/>
    </source>
</evidence>
<evidence type="ECO:0000256" key="7">
    <source>
        <dbReference type="RuleBase" id="RU003345"/>
    </source>
</evidence>
<dbReference type="PROSITE" id="PS00687">
    <property type="entry name" value="ALDEHYDE_DEHYDR_GLU"/>
    <property type="match status" value="1"/>
</dbReference>
<evidence type="ECO:0000256" key="1">
    <source>
        <dbReference type="ARBA" id="ARBA00009986"/>
    </source>
</evidence>
<dbReference type="InterPro" id="IPR016161">
    <property type="entry name" value="Ald_DH/histidinol_DH"/>
</dbReference>
<proteinExistence type="inferred from homology"/>
<comment type="similarity">
    <text evidence="1 4 7">Belongs to the aldehyde dehydrogenase family.</text>
</comment>
<dbReference type="Gene3D" id="3.40.605.10">
    <property type="entry name" value="Aldehyde Dehydrogenase, Chain A, domain 1"/>
    <property type="match status" value="1"/>
</dbReference>
<dbReference type="AlphaFoldDB" id="A0A3A6QU55"/>
<evidence type="ECO:0000313" key="9">
    <source>
        <dbReference type="EMBL" id="RJX65197.1"/>
    </source>
</evidence>
<feature type="domain" description="Aldehyde dehydrogenase" evidence="8">
    <location>
        <begin position="17"/>
        <end position="448"/>
    </location>
</feature>
<evidence type="ECO:0000256" key="5">
    <source>
        <dbReference type="PIRSR" id="PIRSR036492-1"/>
    </source>
</evidence>
<feature type="active site" evidence="5">
    <location>
        <position position="260"/>
    </location>
</feature>
<dbReference type="GO" id="GO:0006081">
    <property type="term" value="P:aldehyde metabolic process"/>
    <property type="evidence" value="ECO:0007669"/>
    <property type="project" value="InterPro"/>
</dbReference>
<sequence length="478" mass="53846">MEKVIDLSRWNKEHVKNEQELQHLFDEVESQFSADPNPERSTRREHLLTLKKSLLEHRKDLVAALNEDYGFRSEFDSVICDILPAVEHINYTLKKLTKWLKPSRRHSGLMLNPSKVSVHYQPVGVVGVMVPWNFPIVLSVAPVITALAAGNKVMVKFSEFTPSTNQVLSRIFAQLEGQVYSVDGDVTIARAFSQLPFNHLIFTGSTTVGRSVAQEAAKNLTPVTLELGGKSPVIIASDADITRAIDAIMLGKSVNAGQICVAPDYVLLPEGQQDAFAEQYLQRYRRAFCRKNKPVELSQIINDKQYQRLQGLLSDAKEKGARITTIENVEVTGRQMLPHLVMDVRESMLVMQEEIFGPILPVIGYQKIEEAFEYIRSKPKPLALYLMSDDKELQKKVTRETLSGGLAINDTLLHLAAHDAPFGGVGASGMGQYHGIEGFLAFSKTKTVLVTPSWLPRSRWVLRHRKGFERMLRWFLLR</sequence>
<evidence type="ECO:0000256" key="2">
    <source>
        <dbReference type="ARBA" id="ARBA00023002"/>
    </source>
</evidence>
<evidence type="ECO:0000259" key="8">
    <source>
        <dbReference type="Pfam" id="PF00171"/>
    </source>
</evidence>
<keyword evidence="3" id="KW-0520">NAD</keyword>
<dbReference type="Proteomes" id="UP000273252">
    <property type="component" value="Unassembled WGS sequence"/>
</dbReference>
<dbReference type="CDD" id="cd07133">
    <property type="entry name" value="ALDH_CALDH_CalB"/>
    <property type="match status" value="1"/>
</dbReference>
<dbReference type="EMBL" id="QVMU01000038">
    <property type="protein sequence ID" value="RJX65197.1"/>
    <property type="molecule type" value="Genomic_DNA"/>
</dbReference>
<reference evidence="9 10" key="1">
    <citation type="submission" date="2018-08" db="EMBL/GenBank/DDBJ databases">
        <title>Vibrio isolated from the Eastern China Marginal Seas.</title>
        <authorList>
            <person name="Li Y."/>
        </authorList>
    </citation>
    <scope>NUCLEOTIDE SEQUENCE [LARGE SCALE GENOMIC DNA]</scope>
    <source>
        <strain evidence="9 10">BEI233</strain>
    </source>
</reference>
<evidence type="ECO:0000313" key="10">
    <source>
        <dbReference type="Proteomes" id="UP000273252"/>
    </source>
</evidence>
<organism evidence="9 10">
    <name type="scientific">Vibrio sinensis</name>
    <dbReference type="NCBI Taxonomy" id="2302434"/>
    <lineage>
        <taxon>Bacteria</taxon>
        <taxon>Pseudomonadati</taxon>
        <taxon>Pseudomonadota</taxon>
        <taxon>Gammaproteobacteria</taxon>
        <taxon>Vibrionales</taxon>
        <taxon>Vibrionaceae</taxon>
        <taxon>Vibrio</taxon>
    </lineage>
</organism>
<dbReference type="SUPFAM" id="SSF53720">
    <property type="entry name" value="ALDH-like"/>
    <property type="match status" value="1"/>
</dbReference>
<protein>
    <recommendedName>
        <fullName evidence="4">Aldehyde dehydrogenase</fullName>
    </recommendedName>
</protein>
<dbReference type="InterPro" id="IPR029510">
    <property type="entry name" value="Ald_DH_CS_GLU"/>
</dbReference>
<dbReference type="PIRSF" id="PIRSF036492">
    <property type="entry name" value="ALDH"/>
    <property type="match status" value="1"/>
</dbReference>
<evidence type="ECO:0000256" key="3">
    <source>
        <dbReference type="ARBA" id="ARBA00023027"/>
    </source>
</evidence>
<comment type="caution">
    <text evidence="9">The sequence shown here is derived from an EMBL/GenBank/DDBJ whole genome shotgun (WGS) entry which is preliminary data.</text>
</comment>
<dbReference type="PANTHER" id="PTHR43570:SF20">
    <property type="entry name" value="ALDEHYDE DEHYDROGENASE ALDX-RELATED"/>
    <property type="match status" value="1"/>
</dbReference>